<keyword evidence="3" id="KW-0238">DNA-binding</keyword>
<evidence type="ECO:0000313" key="8">
    <source>
        <dbReference type="EMBL" id="GBN36044.1"/>
    </source>
</evidence>
<evidence type="ECO:0000256" key="2">
    <source>
        <dbReference type="ARBA" id="ARBA00023015"/>
    </source>
</evidence>
<dbReference type="GO" id="GO:0005634">
    <property type="term" value="C:nucleus"/>
    <property type="evidence" value="ECO:0007669"/>
    <property type="project" value="UniProtKB-SubCell"/>
</dbReference>
<dbReference type="OrthoDB" id="6242697at2759"/>
<accession>A0A4Y2NBG1</accession>
<comment type="caution">
    <text evidence="8">The sequence shown here is derived from an EMBL/GenBank/DDBJ whole genome shotgun (WGS) entry which is preliminary data.</text>
</comment>
<organism evidence="8 9">
    <name type="scientific">Araneus ventricosus</name>
    <name type="common">Orbweaver spider</name>
    <name type="synonym">Epeira ventricosa</name>
    <dbReference type="NCBI Taxonomy" id="182803"/>
    <lineage>
        <taxon>Eukaryota</taxon>
        <taxon>Metazoa</taxon>
        <taxon>Ecdysozoa</taxon>
        <taxon>Arthropoda</taxon>
        <taxon>Chelicerata</taxon>
        <taxon>Arachnida</taxon>
        <taxon>Araneae</taxon>
        <taxon>Araneomorphae</taxon>
        <taxon>Entelegynae</taxon>
        <taxon>Araneoidea</taxon>
        <taxon>Araneidae</taxon>
        <taxon>Araneus</taxon>
    </lineage>
</organism>
<dbReference type="PANTHER" id="PTHR45776">
    <property type="entry name" value="MIP04163P"/>
    <property type="match status" value="1"/>
</dbReference>
<dbReference type="Pfam" id="PF15951">
    <property type="entry name" value="MITF_TFEB_C_3_N"/>
    <property type="match status" value="1"/>
</dbReference>
<reference evidence="8 9" key="1">
    <citation type="journal article" date="2019" name="Sci. Rep.">
        <title>Orb-weaving spider Araneus ventricosus genome elucidates the spidroin gene catalogue.</title>
        <authorList>
            <person name="Kono N."/>
            <person name="Nakamura H."/>
            <person name="Ohtoshi R."/>
            <person name="Moran D.A.P."/>
            <person name="Shinohara A."/>
            <person name="Yoshida Y."/>
            <person name="Fujiwara M."/>
            <person name="Mori M."/>
            <person name="Tomita M."/>
            <person name="Arakawa K."/>
        </authorList>
    </citation>
    <scope>NUCLEOTIDE SEQUENCE [LARGE SCALE GENOMIC DNA]</scope>
</reference>
<keyword evidence="9" id="KW-1185">Reference proteome</keyword>
<evidence type="ECO:0000256" key="4">
    <source>
        <dbReference type="ARBA" id="ARBA00023163"/>
    </source>
</evidence>
<protein>
    <recommendedName>
        <fullName evidence="7">MiT/TFE transcription factors N-terminal domain-containing protein</fullName>
    </recommendedName>
</protein>
<dbReference type="Proteomes" id="UP000499080">
    <property type="component" value="Unassembled WGS sequence"/>
</dbReference>
<evidence type="ECO:0000256" key="1">
    <source>
        <dbReference type="ARBA" id="ARBA00004123"/>
    </source>
</evidence>
<gene>
    <name evidence="8" type="ORF">AVEN_157964_1</name>
</gene>
<name>A0A4Y2NBG1_ARAVE</name>
<feature type="region of interest" description="Disordered" evidence="6">
    <location>
        <begin position="19"/>
        <end position="42"/>
    </location>
</feature>
<dbReference type="GO" id="GO:0000978">
    <property type="term" value="F:RNA polymerase II cis-regulatory region sequence-specific DNA binding"/>
    <property type="evidence" value="ECO:0007669"/>
    <property type="project" value="TreeGrafter"/>
</dbReference>
<evidence type="ECO:0000256" key="6">
    <source>
        <dbReference type="SAM" id="MobiDB-lite"/>
    </source>
</evidence>
<evidence type="ECO:0000259" key="7">
    <source>
        <dbReference type="Pfam" id="PF15951"/>
    </source>
</evidence>
<keyword evidence="2" id="KW-0805">Transcription regulation</keyword>
<sequence>MINRSNMNMSRTALKQQLMREQLQQQEAKERGMACSAPSQTSSAIRVPVYSSPLPVVQVPKQVLMVKTKLENPTPYHMQESRQRQVREYLSHSHHNGRANSLPTSHIVNSIEPSPQSDFSAAVSSSAASPTDLEFWNDLQLNSCTDSVADNLLDPSLTVPVTAVSNIPESDYVSTCQHVLKRGFKT</sequence>
<proteinExistence type="predicted"/>
<evidence type="ECO:0000313" key="9">
    <source>
        <dbReference type="Proteomes" id="UP000499080"/>
    </source>
</evidence>
<evidence type="ECO:0000256" key="3">
    <source>
        <dbReference type="ARBA" id="ARBA00023125"/>
    </source>
</evidence>
<dbReference type="AlphaFoldDB" id="A0A4Y2NBG1"/>
<keyword evidence="5" id="KW-0539">Nucleus</keyword>
<feature type="domain" description="MiT/TFE transcription factors N-terminal" evidence="7">
    <location>
        <begin position="11"/>
        <end position="129"/>
    </location>
</feature>
<dbReference type="EMBL" id="BGPR01008783">
    <property type="protein sequence ID" value="GBN36044.1"/>
    <property type="molecule type" value="Genomic_DNA"/>
</dbReference>
<comment type="subcellular location">
    <subcellularLocation>
        <location evidence="1">Nucleus</location>
    </subcellularLocation>
</comment>
<evidence type="ECO:0000256" key="5">
    <source>
        <dbReference type="ARBA" id="ARBA00023242"/>
    </source>
</evidence>
<dbReference type="InterPro" id="IPR031867">
    <property type="entry name" value="MiT/TFE_N"/>
</dbReference>
<keyword evidence="4" id="KW-0804">Transcription</keyword>
<dbReference type="PANTHER" id="PTHR45776:SF2">
    <property type="entry name" value="MIP04163P"/>
    <property type="match status" value="1"/>
</dbReference>
<dbReference type="GO" id="GO:0000981">
    <property type="term" value="F:DNA-binding transcription factor activity, RNA polymerase II-specific"/>
    <property type="evidence" value="ECO:0007669"/>
    <property type="project" value="TreeGrafter"/>
</dbReference>